<name>A0A3A9B3G3_9FIRM</name>
<proteinExistence type="predicted"/>
<dbReference type="Proteomes" id="UP000280696">
    <property type="component" value="Unassembled WGS sequence"/>
</dbReference>
<organism evidence="1 2">
    <name type="scientific">Parablautia intestinalis</name>
    <dbReference type="NCBI Taxonomy" id="2320100"/>
    <lineage>
        <taxon>Bacteria</taxon>
        <taxon>Bacillati</taxon>
        <taxon>Bacillota</taxon>
        <taxon>Clostridia</taxon>
        <taxon>Lachnospirales</taxon>
        <taxon>Lachnospiraceae</taxon>
        <taxon>Parablautia</taxon>
    </lineage>
</organism>
<protein>
    <submittedName>
        <fullName evidence="1">Uncharacterized protein</fullName>
    </submittedName>
</protein>
<dbReference type="AlphaFoldDB" id="A0A3A9B3G3"/>
<gene>
    <name evidence="1" type="ORF">D7V94_01730</name>
</gene>
<keyword evidence="2" id="KW-1185">Reference proteome</keyword>
<sequence>MSVKINAGYAWIDGYGYHLTDGLILDLETASGNMNRSDSIVIRLDLTNRWIKGFCKTGNYHSGNPTPPAPEISRTIHEIVLARIYVTAGTTEITQDMIEDTRMDKELCGWVCGAVEQIDFEQIYAQFQTYQQNKVDEIRKWIDQFQTEKEEEIKTWFDNLREQLTEDPAINLQEQIGKIAELTTENKDNLVAAINEVKTSIPIPIANMLATEEGNPLDAVIGKELKDLHDANAEEITKLNGKFAELNQVKTLSLTANSKMTNYSHLYQIGQIKILSILFTTNSAIGQESLFVLPANAKTFSNALIPVNNGQTVQISVNKNIVNTATNIPAGVTVGGVLVFV</sequence>
<accession>A0A3A9B3G3</accession>
<dbReference type="EMBL" id="RAYQ01000001">
    <property type="protein sequence ID" value="RKI94291.1"/>
    <property type="molecule type" value="Genomic_DNA"/>
</dbReference>
<evidence type="ECO:0000313" key="2">
    <source>
        <dbReference type="Proteomes" id="UP000280696"/>
    </source>
</evidence>
<reference evidence="1 2" key="1">
    <citation type="submission" date="2018-09" db="EMBL/GenBank/DDBJ databases">
        <title>Murine metabolic-syndrome-specific gut microbial biobank.</title>
        <authorList>
            <person name="Liu C."/>
        </authorList>
    </citation>
    <scope>NUCLEOTIDE SEQUENCE [LARGE SCALE GENOMIC DNA]</scope>
    <source>
        <strain evidence="1 2">0.1xD8-82</strain>
    </source>
</reference>
<evidence type="ECO:0000313" key="1">
    <source>
        <dbReference type="EMBL" id="RKI94291.1"/>
    </source>
</evidence>
<comment type="caution">
    <text evidence="1">The sequence shown here is derived from an EMBL/GenBank/DDBJ whole genome shotgun (WGS) entry which is preliminary data.</text>
</comment>